<dbReference type="InterPro" id="IPR050276">
    <property type="entry name" value="MshD_Acetyltransferase"/>
</dbReference>
<comment type="caution">
    <text evidence="2">The sequence shown here is derived from an EMBL/GenBank/DDBJ whole genome shotgun (WGS) entry which is preliminary data.</text>
</comment>
<dbReference type="Pfam" id="PF13527">
    <property type="entry name" value="Acetyltransf_9"/>
    <property type="match status" value="1"/>
</dbReference>
<organism evidence="2 3">
    <name type="scientific">Acinetobacter modestus</name>
    <dbReference type="NCBI Taxonomy" id="1776740"/>
    <lineage>
        <taxon>Bacteria</taxon>
        <taxon>Pseudomonadati</taxon>
        <taxon>Pseudomonadota</taxon>
        <taxon>Gammaproteobacteria</taxon>
        <taxon>Moraxellales</taxon>
        <taxon>Moraxellaceae</taxon>
        <taxon>Acinetobacter</taxon>
    </lineage>
</organism>
<feature type="domain" description="N-acetyltransferase" evidence="1">
    <location>
        <begin position="3"/>
        <end position="146"/>
    </location>
</feature>
<dbReference type="PANTHER" id="PTHR43617:SF2">
    <property type="entry name" value="UPF0039 PROTEIN SLL0451"/>
    <property type="match status" value="1"/>
</dbReference>
<keyword evidence="3" id="KW-1185">Reference proteome</keyword>
<dbReference type="PROSITE" id="PS51186">
    <property type="entry name" value="GNAT"/>
    <property type="match status" value="1"/>
</dbReference>
<protein>
    <recommendedName>
        <fullName evidence="1">N-acetyltransferase domain-containing protein</fullName>
    </recommendedName>
</protein>
<dbReference type="EMBL" id="APOJ01000023">
    <property type="protein sequence ID" value="ENU27150.1"/>
    <property type="molecule type" value="Genomic_DNA"/>
</dbReference>
<gene>
    <name evidence="2" type="ORF">F992_01757</name>
</gene>
<dbReference type="InterPro" id="IPR016181">
    <property type="entry name" value="Acyl_CoA_acyltransferase"/>
</dbReference>
<evidence type="ECO:0000313" key="2">
    <source>
        <dbReference type="EMBL" id="ENU27150.1"/>
    </source>
</evidence>
<name>A0ABN0JPG1_9GAMM</name>
<dbReference type="InterPro" id="IPR000182">
    <property type="entry name" value="GNAT_dom"/>
</dbReference>
<dbReference type="CDD" id="cd04301">
    <property type="entry name" value="NAT_SF"/>
    <property type="match status" value="1"/>
</dbReference>
<reference evidence="3" key="1">
    <citation type="submission" date="2013-02" db="EMBL/GenBank/DDBJ databases">
        <title>The Genome Sequence of Acinetobacter sp. NIPH 236.</title>
        <authorList>
            <consortium name="The Broad Institute Genome Sequencing Platform"/>
            <consortium name="The Broad Institute Genome Sequencing Center for Infectious Disease"/>
            <person name="Cerqueira G."/>
            <person name="Feldgarden M."/>
            <person name="Courvalin P."/>
            <person name="Perichon B."/>
            <person name="Grillot-Courvalin C."/>
            <person name="Clermont D."/>
            <person name="Rocha E."/>
            <person name="Yoon E.-J."/>
            <person name="Nemec A."/>
            <person name="Walker B."/>
            <person name="Young S.K."/>
            <person name="Zeng Q."/>
            <person name="Gargeya S."/>
            <person name="Fitzgerald M."/>
            <person name="Haas B."/>
            <person name="Abouelleil A."/>
            <person name="Alvarado L."/>
            <person name="Arachchi H.M."/>
            <person name="Berlin A.M."/>
            <person name="Chapman S.B."/>
            <person name="Dewar J."/>
            <person name="Goldberg J."/>
            <person name="Griggs A."/>
            <person name="Gujja S."/>
            <person name="Hansen M."/>
            <person name="Howarth C."/>
            <person name="Imamovic A."/>
            <person name="Larimer J."/>
            <person name="McCowan C."/>
            <person name="Murphy C."/>
            <person name="Neiman D."/>
            <person name="Pearson M."/>
            <person name="Priest M."/>
            <person name="Roberts A."/>
            <person name="Saif S."/>
            <person name="Shea T."/>
            <person name="Sisk P."/>
            <person name="Sykes S."/>
            <person name="Wortman J."/>
            <person name="Nusbaum C."/>
            <person name="Birren B."/>
        </authorList>
    </citation>
    <scope>NUCLEOTIDE SEQUENCE [LARGE SCALE GENOMIC DNA]</scope>
    <source>
        <strain evidence="3">NIPH 236</strain>
    </source>
</reference>
<evidence type="ECO:0000313" key="3">
    <source>
        <dbReference type="Proteomes" id="UP000013190"/>
    </source>
</evidence>
<accession>A0ABN0JPG1</accession>
<dbReference type="RefSeq" id="WP_004661838.1">
    <property type="nucleotide sequence ID" value="NZ_BMDV01000002.1"/>
</dbReference>
<reference evidence="2 3" key="2">
    <citation type="journal article" date="2016" name="Int. J. Syst. Evol. Microbiol.">
        <title>Taxonomy of haemolytic and/or proteolytic strains of the genus Acinetobacter with the proposal of Acinetobacter courvalinii sp. nov. (genomic species 14 sensu Bouvet &amp; Jeanjean), Acinetobacter dispersus sp. nov. (genomic species 17), Acinetobacter modestus sp. nov., Acinetobacter proteolyticus sp. nov. and Acinetobacter vivianii sp. nov.</title>
        <authorList>
            <person name="Nemec A."/>
            <person name="Radolfova-Krizova L."/>
            <person name="Maixnerova M."/>
            <person name="Vrestiakova E."/>
            <person name="Jezek P."/>
            <person name="Sedo O."/>
        </authorList>
    </citation>
    <scope>NUCLEOTIDE SEQUENCE [LARGE SCALE GENOMIC DNA]</scope>
    <source>
        <strain evidence="2 3">NIPH 236</strain>
    </source>
</reference>
<dbReference type="SUPFAM" id="SSF55729">
    <property type="entry name" value="Acyl-CoA N-acyltransferases (Nat)"/>
    <property type="match status" value="1"/>
</dbReference>
<dbReference type="GeneID" id="92835148"/>
<dbReference type="PANTHER" id="PTHR43617">
    <property type="entry name" value="L-AMINO ACID N-ACETYLTRANSFERASE"/>
    <property type="match status" value="1"/>
</dbReference>
<evidence type="ECO:0000259" key="1">
    <source>
        <dbReference type="PROSITE" id="PS51186"/>
    </source>
</evidence>
<dbReference type="Gene3D" id="3.40.630.30">
    <property type="match status" value="1"/>
</dbReference>
<proteinExistence type="predicted"/>
<sequence length="167" mass="18438">MNILIRDEQNTDIQAIFDLTKKAFNDVEHTSHTEQFIVNALRESKQLTVSLVAETQGKVIGHIAFSPVSISDGTTNWYGLGPISVLPEYQGKGIGSKLMKEGLNRIKALNAKGCVLLGDPNYYGKFGFKADARLILEGVPAEYFQILAFTYIPNGYVIYSDAFNATK</sequence>
<dbReference type="Proteomes" id="UP000013190">
    <property type="component" value="Unassembled WGS sequence"/>
</dbReference>